<evidence type="ECO:0000256" key="2">
    <source>
        <dbReference type="SAM" id="SignalP"/>
    </source>
</evidence>
<evidence type="ECO:0000313" key="3">
    <source>
        <dbReference type="EMBL" id="EJT68120.1"/>
    </source>
</evidence>
<sequence>MKFNVAQALAILAVTNPAVALQSTDYADNLAIVARDINPEAATASASIEEAPVLEARDPRRGRIGGSRPAKGGGGGSGSRVEIGAHVAGRIGSSTRDAEQMAAAKRDLEARDPRRGRVGGSRPAKGGGGGSGNRLEKAAN</sequence>
<feature type="compositionally biased region" description="Basic and acidic residues" evidence="1">
    <location>
        <begin position="96"/>
        <end position="115"/>
    </location>
</feature>
<gene>
    <name evidence="4" type="primary">20354760</name>
    <name evidence="3" type="ORF">GGTG_14302</name>
</gene>
<keyword evidence="2" id="KW-0732">Signal</keyword>
<reference evidence="4" key="5">
    <citation type="submission" date="2018-04" db="UniProtKB">
        <authorList>
            <consortium name="EnsemblFungi"/>
        </authorList>
    </citation>
    <scope>IDENTIFICATION</scope>
    <source>
        <strain evidence="4">R3-111a-1</strain>
    </source>
</reference>
<dbReference type="EnsemblFungi" id="EJT68120">
    <property type="protein sequence ID" value="EJT68120"/>
    <property type="gene ID" value="GGTG_14302"/>
</dbReference>
<reference evidence="3" key="2">
    <citation type="submission" date="2010-07" db="EMBL/GenBank/DDBJ databases">
        <authorList>
            <consortium name="The Broad Institute Genome Sequencing Platform"/>
            <consortium name="Broad Institute Genome Sequencing Center for Infectious Disease"/>
            <person name="Ma L.-J."/>
            <person name="Dead R."/>
            <person name="Young S."/>
            <person name="Zeng Q."/>
            <person name="Koehrsen M."/>
            <person name="Alvarado L."/>
            <person name="Berlin A."/>
            <person name="Chapman S.B."/>
            <person name="Chen Z."/>
            <person name="Freedman E."/>
            <person name="Gellesch M."/>
            <person name="Goldberg J."/>
            <person name="Griggs A."/>
            <person name="Gujja S."/>
            <person name="Heilman E.R."/>
            <person name="Heiman D."/>
            <person name="Hepburn T."/>
            <person name="Howarth C."/>
            <person name="Jen D."/>
            <person name="Larson L."/>
            <person name="Mehta T."/>
            <person name="Neiman D."/>
            <person name="Pearson M."/>
            <person name="Roberts A."/>
            <person name="Saif S."/>
            <person name="Shea T."/>
            <person name="Shenoy N."/>
            <person name="Sisk P."/>
            <person name="Stolte C."/>
            <person name="Sykes S."/>
            <person name="Walk T."/>
            <person name="White J."/>
            <person name="Yandava C."/>
            <person name="Haas B."/>
            <person name="Nusbaum C."/>
            <person name="Birren B."/>
        </authorList>
    </citation>
    <scope>NUCLEOTIDE SEQUENCE</scope>
    <source>
        <strain evidence="3">R3-111a-1</strain>
    </source>
</reference>
<dbReference type="OrthoDB" id="10659546at2759"/>
<feature type="signal peptide" evidence="2">
    <location>
        <begin position="1"/>
        <end position="20"/>
    </location>
</feature>
<protein>
    <submittedName>
        <fullName evidence="3 4">Uncharacterized protein</fullName>
    </submittedName>
</protein>
<evidence type="ECO:0000313" key="5">
    <source>
        <dbReference type="Proteomes" id="UP000006039"/>
    </source>
</evidence>
<evidence type="ECO:0000256" key="1">
    <source>
        <dbReference type="SAM" id="MobiDB-lite"/>
    </source>
</evidence>
<feature type="region of interest" description="Disordered" evidence="1">
    <location>
        <begin position="43"/>
        <end position="140"/>
    </location>
</feature>
<reference evidence="3" key="3">
    <citation type="submission" date="2010-09" db="EMBL/GenBank/DDBJ databases">
        <title>Annotation of Gaeumannomyces graminis var. tritici R3-111a-1.</title>
        <authorList>
            <consortium name="The Broad Institute Genome Sequencing Platform"/>
            <person name="Ma L.-J."/>
            <person name="Dead R."/>
            <person name="Young S.K."/>
            <person name="Zeng Q."/>
            <person name="Gargeya S."/>
            <person name="Fitzgerald M."/>
            <person name="Haas B."/>
            <person name="Abouelleil A."/>
            <person name="Alvarado L."/>
            <person name="Arachchi H.M."/>
            <person name="Berlin A."/>
            <person name="Brown A."/>
            <person name="Chapman S.B."/>
            <person name="Chen Z."/>
            <person name="Dunbar C."/>
            <person name="Freedman E."/>
            <person name="Gearin G."/>
            <person name="Gellesch M."/>
            <person name="Goldberg J."/>
            <person name="Griggs A."/>
            <person name="Gujja S."/>
            <person name="Heiman D."/>
            <person name="Howarth C."/>
            <person name="Larson L."/>
            <person name="Lui A."/>
            <person name="MacDonald P.J.P."/>
            <person name="Mehta T."/>
            <person name="Montmayeur A."/>
            <person name="Murphy C."/>
            <person name="Neiman D."/>
            <person name="Pearson M."/>
            <person name="Priest M."/>
            <person name="Roberts A."/>
            <person name="Saif S."/>
            <person name="Shea T."/>
            <person name="Shenoy N."/>
            <person name="Sisk P."/>
            <person name="Stolte C."/>
            <person name="Sykes S."/>
            <person name="Yandava C."/>
            <person name="Wortman J."/>
            <person name="Nusbaum C."/>
            <person name="Birren B."/>
        </authorList>
    </citation>
    <scope>NUCLEOTIDE SEQUENCE</scope>
    <source>
        <strain evidence="3">R3-111a-1</strain>
    </source>
</reference>
<reference evidence="5" key="1">
    <citation type="submission" date="2010-07" db="EMBL/GenBank/DDBJ databases">
        <title>The genome sequence of Gaeumannomyces graminis var. tritici strain R3-111a-1.</title>
        <authorList>
            <consortium name="The Broad Institute Genome Sequencing Platform"/>
            <person name="Ma L.-J."/>
            <person name="Dead R."/>
            <person name="Young S."/>
            <person name="Zeng Q."/>
            <person name="Koehrsen M."/>
            <person name="Alvarado L."/>
            <person name="Berlin A."/>
            <person name="Chapman S.B."/>
            <person name="Chen Z."/>
            <person name="Freedman E."/>
            <person name="Gellesch M."/>
            <person name="Goldberg J."/>
            <person name="Griggs A."/>
            <person name="Gujja S."/>
            <person name="Heilman E.R."/>
            <person name="Heiman D."/>
            <person name="Hepburn T."/>
            <person name="Howarth C."/>
            <person name="Jen D."/>
            <person name="Larson L."/>
            <person name="Mehta T."/>
            <person name="Neiman D."/>
            <person name="Pearson M."/>
            <person name="Roberts A."/>
            <person name="Saif S."/>
            <person name="Shea T."/>
            <person name="Shenoy N."/>
            <person name="Sisk P."/>
            <person name="Stolte C."/>
            <person name="Sykes S."/>
            <person name="Walk T."/>
            <person name="White J."/>
            <person name="Yandava C."/>
            <person name="Haas B."/>
            <person name="Nusbaum C."/>
            <person name="Birren B."/>
        </authorList>
    </citation>
    <scope>NUCLEOTIDE SEQUENCE [LARGE SCALE GENOMIC DNA]</scope>
    <source>
        <strain evidence="5">R3-111a-1</strain>
    </source>
</reference>
<dbReference type="RefSeq" id="XP_009230493.1">
    <property type="nucleotide sequence ID" value="XM_009232229.1"/>
</dbReference>
<evidence type="ECO:0000313" key="4">
    <source>
        <dbReference type="EnsemblFungi" id="EJT68120"/>
    </source>
</evidence>
<feature type="chain" id="PRO_5003816791" evidence="2">
    <location>
        <begin position="21"/>
        <end position="140"/>
    </location>
</feature>
<organism evidence="3">
    <name type="scientific">Gaeumannomyces tritici (strain R3-111a-1)</name>
    <name type="common">Wheat and barley take-all root rot fungus</name>
    <name type="synonym">Gaeumannomyces graminis var. tritici</name>
    <dbReference type="NCBI Taxonomy" id="644352"/>
    <lineage>
        <taxon>Eukaryota</taxon>
        <taxon>Fungi</taxon>
        <taxon>Dikarya</taxon>
        <taxon>Ascomycota</taxon>
        <taxon>Pezizomycotina</taxon>
        <taxon>Sordariomycetes</taxon>
        <taxon>Sordariomycetidae</taxon>
        <taxon>Magnaporthales</taxon>
        <taxon>Magnaporthaceae</taxon>
        <taxon>Gaeumannomyces</taxon>
    </lineage>
</organism>
<dbReference type="GeneID" id="20354760"/>
<reference evidence="4" key="4">
    <citation type="journal article" date="2015" name="G3 (Bethesda)">
        <title>Genome sequences of three phytopathogenic species of the Magnaporthaceae family of fungi.</title>
        <authorList>
            <person name="Okagaki L.H."/>
            <person name="Nunes C.C."/>
            <person name="Sailsbery J."/>
            <person name="Clay B."/>
            <person name="Brown D."/>
            <person name="John T."/>
            <person name="Oh Y."/>
            <person name="Young N."/>
            <person name="Fitzgerald M."/>
            <person name="Haas B.J."/>
            <person name="Zeng Q."/>
            <person name="Young S."/>
            <person name="Adiconis X."/>
            <person name="Fan L."/>
            <person name="Levin J.Z."/>
            <person name="Mitchell T.K."/>
            <person name="Okubara P.A."/>
            <person name="Farman M.L."/>
            <person name="Kohn L.M."/>
            <person name="Birren B."/>
            <person name="Ma L.-J."/>
            <person name="Dean R.A."/>
        </authorList>
    </citation>
    <scope>NUCLEOTIDE SEQUENCE</scope>
    <source>
        <strain evidence="4">R3-111a-1</strain>
    </source>
</reference>
<keyword evidence="5" id="KW-1185">Reference proteome</keyword>
<dbReference type="Proteomes" id="UP000006039">
    <property type="component" value="Unassembled WGS sequence"/>
</dbReference>
<name>J8U0C8_GAET3</name>
<dbReference type="EMBL" id="GL385626">
    <property type="protein sequence ID" value="EJT68120.1"/>
    <property type="molecule type" value="Genomic_DNA"/>
</dbReference>
<accession>J8U0C8</accession>
<dbReference type="VEuPathDB" id="FungiDB:GGTG_14302"/>
<feature type="non-terminal residue" evidence="3">
    <location>
        <position position="140"/>
    </location>
</feature>
<proteinExistence type="predicted"/>
<dbReference type="AlphaFoldDB" id="J8U0C8"/>